<keyword evidence="4 7" id="KW-0663">Pyridoxal phosphate</keyword>
<keyword evidence="3 9" id="KW-0808">Transferase</keyword>
<dbReference type="Gene3D" id="3.40.640.10">
    <property type="entry name" value="Type I PLP-dependent aspartate aminotransferase-like (Major domain)"/>
    <property type="match status" value="1"/>
</dbReference>
<dbReference type="CDD" id="cd00616">
    <property type="entry name" value="AHBA_syn"/>
    <property type="match status" value="1"/>
</dbReference>
<evidence type="ECO:0000256" key="1">
    <source>
        <dbReference type="ARBA" id="ARBA00001933"/>
    </source>
</evidence>
<evidence type="ECO:0000256" key="2">
    <source>
        <dbReference type="ARBA" id="ARBA00022576"/>
    </source>
</evidence>
<dbReference type="GO" id="GO:0000271">
    <property type="term" value="P:polysaccharide biosynthetic process"/>
    <property type="evidence" value="ECO:0007669"/>
    <property type="project" value="TreeGrafter"/>
</dbReference>
<evidence type="ECO:0000313" key="9">
    <source>
        <dbReference type="EMBL" id="TGB02739.1"/>
    </source>
</evidence>
<name>A0A4Z0GXZ5_9BACI</name>
<evidence type="ECO:0000256" key="4">
    <source>
        <dbReference type="ARBA" id="ARBA00022898"/>
    </source>
</evidence>
<protein>
    <submittedName>
        <fullName evidence="9">Aminotransferase class I/II-fold pyridoxal phosphate-dependent enzyme</fullName>
    </submittedName>
</protein>
<organism evidence="9 10">
    <name type="scientific">Halobacillus salinus</name>
    <dbReference type="NCBI Taxonomy" id="192814"/>
    <lineage>
        <taxon>Bacteria</taxon>
        <taxon>Bacillati</taxon>
        <taxon>Bacillota</taxon>
        <taxon>Bacilli</taxon>
        <taxon>Bacillales</taxon>
        <taxon>Bacillaceae</taxon>
        <taxon>Halobacillus</taxon>
    </lineage>
</organism>
<dbReference type="STRING" id="192814.GCA_900166575_02927"/>
<evidence type="ECO:0000256" key="8">
    <source>
        <dbReference type="RuleBase" id="RU004508"/>
    </source>
</evidence>
<dbReference type="GO" id="GO:0008483">
    <property type="term" value="F:transaminase activity"/>
    <property type="evidence" value="ECO:0007669"/>
    <property type="project" value="UniProtKB-KW"/>
</dbReference>
<comment type="cofactor">
    <cofactor evidence="1">
        <name>pyridoxal 5'-phosphate</name>
        <dbReference type="ChEBI" id="CHEBI:597326"/>
    </cofactor>
</comment>
<dbReference type="Gene3D" id="3.90.1150.10">
    <property type="entry name" value="Aspartate Aminotransferase, domain 1"/>
    <property type="match status" value="1"/>
</dbReference>
<feature type="modified residue" description="N6-(pyridoxal phosphate)lysine" evidence="7">
    <location>
        <position position="194"/>
    </location>
</feature>
<evidence type="ECO:0000256" key="6">
    <source>
        <dbReference type="PIRSR" id="PIRSR000390-1"/>
    </source>
</evidence>
<dbReference type="InterPro" id="IPR015422">
    <property type="entry name" value="PyrdxlP-dep_Trfase_small"/>
</dbReference>
<proteinExistence type="inferred from homology"/>
<dbReference type="InterPro" id="IPR015424">
    <property type="entry name" value="PyrdxlP-dep_Trfase"/>
</dbReference>
<comment type="caution">
    <text evidence="9">The sequence shown here is derived from an EMBL/GenBank/DDBJ whole genome shotgun (WGS) entry which is preliminary data.</text>
</comment>
<reference evidence="9 10" key="1">
    <citation type="journal article" date="2003" name="Int. J. Syst. Evol. Microbiol.">
        <title>Halobacillus salinus sp. nov., isolated from a salt lake on the coast of the East Sea in Korea.</title>
        <authorList>
            <person name="Yoon J.H."/>
            <person name="Kang K.H."/>
            <person name="Park Y.H."/>
        </authorList>
    </citation>
    <scope>NUCLEOTIDE SEQUENCE [LARGE SCALE GENOMIC DNA]</scope>
    <source>
        <strain evidence="9 10">HSL-3</strain>
    </source>
</reference>
<gene>
    <name evidence="9" type="ORF">E4663_11300</name>
</gene>
<dbReference type="RefSeq" id="WP_079477799.1">
    <property type="nucleotide sequence ID" value="NZ_FVYZ01000003.1"/>
</dbReference>
<comment type="similarity">
    <text evidence="5 8">Belongs to the DegT/DnrJ/EryC1 family.</text>
</comment>
<evidence type="ECO:0000256" key="5">
    <source>
        <dbReference type="ARBA" id="ARBA00037999"/>
    </source>
</evidence>
<dbReference type="PANTHER" id="PTHR30244">
    <property type="entry name" value="TRANSAMINASE"/>
    <property type="match status" value="1"/>
</dbReference>
<dbReference type="AlphaFoldDB" id="A0A4Z0GXZ5"/>
<dbReference type="GO" id="GO:0030170">
    <property type="term" value="F:pyridoxal phosphate binding"/>
    <property type="evidence" value="ECO:0007669"/>
    <property type="project" value="TreeGrafter"/>
</dbReference>
<feature type="active site" description="Proton acceptor" evidence="6">
    <location>
        <position position="194"/>
    </location>
</feature>
<dbReference type="Proteomes" id="UP000297982">
    <property type="component" value="Unassembled WGS sequence"/>
</dbReference>
<dbReference type="InterPro" id="IPR000653">
    <property type="entry name" value="DegT/StrS_aminotransferase"/>
</dbReference>
<dbReference type="PIRSF" id="PIRSF000390">
    <property type="entry name" value="PLP_StrS"/>
    <property type="match status" value="1"/>
</dbReference>
<dbReference type="EMBL" id="SRJC01000002">
    <property type="protein sequence ID" value="TGB02739.1"/>
    <property type="molecule type" value="Genomic_DNA"/>
</dbReference>
<dbReference type="InterPro" id="IPR015421">
    <property type="entry name" value="PyrdxlP-dep_Trfase_major"/>
</dbReference>
<dbReference type="Pfam" id="PF01041">
    <property type="entry name" value="DegT_DnrJ_EryC1"/>
    <property type="match status" value="1"/>
</dbReference>
<keyword evidence="10" id="KW-1185">Reference proteome</keyword>
<accession>A0A4Z0GXZ5</accession>
<keyword evidence="2 9" id="KW-0032">Aminotransferase</keyword>
<evidence type="ECO:0000313" key="10">
    <source>
        <dbReference type="Proteomes" id="UP000297982"/>
    </source>
</evidence>
<dbReference type="PANTHER" id="PTHR30244:SF34">
    <property type="entry name" value="DTDP-4-AMINO-4,6-DIDEOXYGALACTOSE TRANSAMINASE"/>
    <property type="match status" value="1"/>
</dbReference>
<dbReference type="OrthoDB" id="9810913at2"/>
<evidence type="ECO:0000256" key="7">
    <source>
        <dbReference type="PIRSR" id="PIRSR000390-2"/>
    </source>
</evidence>
<sequence>MRKVSKERIFLSSPHMSGKEQAYIDEAFRTNWISPLGPHVTAFEQEVADLIGRKGGVALNSGTSALHLALKLVGVKPGDVVLCSSLTFIASANPICYLRAEPIFIDSEPRTWNMCPDALERALKECVLNDEKPKAIVVVNIYGQSADYDRIRAIADRYGVPIIEDAAESLGATYKNRPSGSFGDYSILSFNGNKMITTSGGGMLLGDDLEKLDKARFWSTQAREPVIHYEHKELGYNYRLSNLLAGVGRGQLEVLADRVEARRNVFRNYEKALGGIKGVAFMPEMKGTVSSRWLTVMLVDTRVQRVKITDIIQKLAQENIEARPAWKPLHLQPLFKGCRFYPHQPNQDVAETLYQHGICLPSGSNLTKEQQDRVIDQLTSILKR</sequence>
<evidence type="ECO:0000256" key="3">
    <source>
        <dbReference type="ARBA" id="ARBA00022679"/>
    </source>
</evidence>
<dbReference type="SUPFAM" id="SSF53383">
    <property type="entry name" value="PLP-dependent transferases"/>
    <property type="match status" value="1"/>
</dbReference>
<dbReference type="FunFam" id="3.40.640.10:FF:000090">
    <property type="entry name" value="Pyridoxal phosphate-dependent aminotransferase"/>
    <property type="match status" value="1"/>
</dbReference>